<reference evidence="10 11" key="1">
    <citation type="journal article" date="2016" name="Genome Announc.">
        <title>Whole-Genome Sequence of Rummeliibacillus stabekisii Strain PP9 Isolated from Antarctic Soil.</title>
        <authorList>
            <person name="da Mota F.F."/>
            <person name="Vollu R.E."/>
            <person name="Jurelevicius D."/>
            <person name="Seldin L."/>
        </authorList>
    </citation>
    <scope>NUCLEOTIDE SEQUENCE [LARGE SCALE GENOMIC DNA]</scope>
    <source>
        <strain evidence="10 11">PP9</strain>
    </source>
</reference>
<dbReference type="KEGG" id="rst:ATY39_00910"/>
<dbReference type="PROSITE" id="PS51935">
    <property type="entry name" value="NLPC_P60"/>
    <property type="match status" value="1"/>
</dbReference>
<protein>
    <submittedName>
        <fullName evidence="10">Uncharacterized protein</fullName>
    </submittedName>
</protein>
<dbReference type="InterPro" id="IPR038765">
    <property type="entry name" value="Papain-like_cys_pep_sf"/>
</dbReference>
<keyword evidence="6" id="KW-0788">Thiol protease</keyword>
<dbReference type="PANTHER" id="PTHR47053">
    <property type="entry name" value="MUREIN DD-ENDOPEPTIDASE MEPH-RELATED"/>
    <property type="match status" value="1"/>
</dbReference>
<dbReference type="Pfam" id="PF00877">
    <property type="entry name" value="NLPC_P60"/>
    <property type="match status" value="1"/>
</dbReference>
<dbReference type="PANTHER" id="PTHR47053:SF1">
    <property type="entry name" value="MUREIN DD-ENDOPEPTIDASE MEPH-RELATED"/>
    <property type="match status" value="1"/>
</dbReference>
<evidence type="ECO:0000259" key="8">
    <source>
        <dbReference type="PROSITE" id="PS51782"/>
    </source>
</evidence>
<evidence type="ECO:0000256" key="2">
    <source>
        <dbReference type="ARBA" id="ARBA00022670"/>
    </source>
</evidence>
<dbReference type="AlphaFoldDB" id="A0A143H9W1"/>
<dbReference type="SUPFAM" id="SSF54001">
    <property type="entry name" value="Cysteine proteinases"/>
    <property type="match status" value="1"/>
</dbReference>
<dbReference type="Gene3D" id="3.90.1720.10">
    <property type="entry name" value="endopeptidase domain like (from Nostoc punctiforme)"/>
    <property type="match status" value="1"/>
</dbReference>
<dbReference type="InterPro" id="IPR036779">
    <property type="entry name" value="LysM_dom_sf"/>
</dbReference>
<feature type="domain" description="LysM" evidence="8">
    <location>
        <begin position="31"/>
        <end position="74"/>
    </location>
</feature>
<dbReference type="InterPro" id="IPR051202">
    <property type="entry name" value="Peptidase_C40"/>
</dbReference>
<dbReference type="EMBL" id="CP014806">
    <property type="protein sequence ID" value="AMW98101.1"/>
    <property type="molecule type" value="Genomic_DNA"/>
</dbReference>
<sequence>MRKPLLTAIALSSALLFTTVGEETTASAATVTYKVKSGDTLSKIGSKYHISYKTIMKLNHMKSTKIYVGQKLKVKKTKAKKKATKKVSKSVAGVSTSSNGSKALAIALKQQGIKYVFGGSSKSGFDCSGLIYYAYKKAGYSVSRTNAQGFYARSSATKSPRIGDLVFFKNTYKTGISHIGIYMGNSKFVSASGTKVQVSSVNESYWKKHFAGYRHL</sequence>
<dbReference type="Proteomes" id="UP000076021">
    <property type="component" value="Chromosome"/>
</dbReference>
<evidence type="ECO:0000259" key="9">
    <source>
        <dbReference type="PROSITE" id="PS51935"/>
    </source>
</evidence>
<keyword evidence="11" id="KW-1185">Reference proteome</keyword>
<dbReference type="SUPFAM" id="SSF54106">
    <property type="entry name" value="LysM domain"/>
    <property type="match status" value="1"/>
</dbReference>
<dbReference type="InterPro" id="IPR018392">
    <property type="entry name" value="LysM"/>
</dbReference>
<organism evidence="10 11">
    <name type="scientific">Rummeliibacillus stabekisii</name>
    <dbReference type="NCBI Taxonomy" id="241244"/>
    <lineage>
        <taxon>Bacteria</taxon>
        <taxon>Bacillati</taxon>
        <taxon>Bacillota</taxon>
        <taxon>Bacilli</taxon>
        <taxon>Bacillales</taxon>
        <taxon>Caryophanaceae</taxon>
        <taxon>Rummeliibacillus</taxon>
    </lineage>
</organism>
<keyword evidence="4" id="KW-0677">Repeat</keyword>
<dbReference type="SMART" id="SM00257">
    <property type="entry name" value="LysM"/>
    <property type="match status" value="1"/>
</dbReference>
<comment type="similarity">
    <text evidence="1">Belongs to the peptidase C40 family.</text>
</comment>
<keyword evidence="3 7" id="KW-0732">Signal</keyword>
<evidence type="ECO:0000256" key="7">
    <source>
        <dbReference type="SAM" id="SignalP"/>
    </source>
</evidence>
<keyword evidence="5" id="KW-0378">Hydrolase</keyword>
<reference evidence="11" key="2">
    <citation type="submission" date="2016-03" db="EMBL/GenBank/DDBJ databases">
        <authorList>
            <person name="Seldin L."/>
        </authorList>
    </citation>
    <scope>NUCLEOTIDE SEQUENCE [LARGE SCALE GENOMIC DNA]</scope>
    <source>
        <strain evidence="11">PP9</strain>
    </source>
</reference>
<name>A0A143H9W1_9BACL</name>
<dbReference type="GO" id="GO:0006508">
    <property type="term" value="P:proteolysis"/>
    <property type="evidence" value="ECO:0007669"/>
    <property type="project" value="UniProtKB-KW"/>
</dbReference>
<keyword evidence="2" id="KW-0645">Protease</keyword>
<dbReference type="Gene3D" id="3.10.350.10">
    <property type="entry name" value="LysM domain"/>
    <property type="match status" value="1"/>
</dbReference>
<dbReference type="Pfam" id="PF01476">
    <property type="entry name" value="LysM"/>
    <property type="match status" value="1"/>
</dbReference>
<evidence type="ECO:0000256" key="1">
    <source>
        <dbReference type="ARBA" id="ARBA00007074"/>
    </source>
</evidence>
<gene>
    <name evidence="10" type="ORF">ATY39_00910</name>
</gene>
<evidence type="ECO:0000256" key="5">
    <source>
        <dbReference type="ARBA" id="ARBA00022801"/>
    </source>
</evidence>
<dbReference type="RefSeq" id="WP_066784470.1">
    <property type="nucleotide sequence ID" value="NZ_CP014806.1"/>
</dbReference>
<feature type="chain" id="PRO_5007509258" evidence="7">
    <location>
        <begin position="29"/>
        <end position="216"/>
    </location>
</feature>
<dbReference type="PROSITE" id="PS51782">
    <property type="entry name" value="LYSM"/>
    <property type="match status" value="1"/>
</dbReference>
<dbReference type="OrthoDB" id="9813368at2"/>
<dbReference type="CDD" id="cd00118">
    <property type="entry name" value="LysM"/>
    <property type="match status" value="1"/>
</dbReference>
<dbReference type="GO" id="GO:0008234">
    <property type="term" value="F:cysteine-type peptidase activity"/>
    <property type="evidence" value="ECO:0007669"/>
    <property type="project" value="UniProtKB-KW"/>
</dbReference>
<evidence type="ECO:0000313" key="10">
    <source>
        <dbReference type="EMBL" id="AMW98101.1"/>
    </source>
</evidence>
<evidence type="ECO:0000313" key="11">
    <source>
        <dbReference type="Proteomes" id="UP000076021"/>
    </source>
</evidence>
<feature type="signal peptide" evidence="7">
    <location>
        <begin position="1"/>
        <end position="28"/>
    </location>
</feature>
<dbReference type="STRING" id="241244.ATY39_00910"/>
<proteinExistence type="inferred from homology"/>
<dbReference type="InterPro" id="IPR000064">
    <property type="entry name" value="NLP_P60_dom"/>
</dbReference>
<feature type="domain" description="NlpC/P60" evidence="9">
    <location>
        <begin position="97"/>
        <end position="216"/>
    </location>
</feature>
<evidence type="ECO:0000256" key="4">
    <source>
        <dbReference type="ARBA" id="ARBA00022737"/>
    </source>
</evidence>
<evidence type="ECO:0000256" key="6">
    <source>
        <dbReference type="ARBA" id="ARBA00022807"/>
    </source>
</evidence>
<accession>A0A143H9W1</accession>
<evidence type="ECO:0000256" key="3">
    <source>
        <dbReference type="ARBA" id="ARBA00022729"/>
    </source>
</evidence>